<keyword evidence="1" id="KW-0472">Membrane</keyword>
<dbReference type="AlphaFoldDB" id="A0ABD1ZWB3"/>
<evidence type="ECO:0000256" key="1">
    <source>
        <dbReference type="SAM" id="Phobius"/>
    </source>
</evidence>
<proteinExistence type="predicted"/>
<evidence type="ECO:0000313" key="2">
    <source>
        <dbReference type="EMBL" id="KAL2712644.1"/>
    </source>
</evidence>
<comment type="caution">
    <text evidence="2">The sequence shown here is derived from an EMBL/GenBank/DDBJ whole genome shotgun (WGS) entry which is preliminary data.</text>
</comment>
<keyword evidence="3" id="KW-1185">Reference proteome</keyword>
<reference evidence="2 3" key="1">
    <citation type="journal article" date="2024" name="Ann. Entomol. Soc. Am.">
        <title>Genomic analyses of the southern and eastern yellowjacket wasps (Hymenoptera: Vespidae) reveal evolutionary signatures of social life.</title>
        <authorList>
            <person name="Catto M.A."/>
            <person name="Caine P.B."/>
            <person name="Orr S.E."/>
            <person name="Hunt B.G."/>
            <person name="Goodisman M.A.D."/>
        </authorList>
    </citation>
    <scope>NUCLEOTIDE SEQUENCE [LARGE SCALE GENOMIC DNA]</scope>
    <source>
        <strain evidence="2">233</strain>
        <tissue evidence="2">Head and thorax</tissue>
    </source>
</reference>
<name>A0ABD1ZWB3_VESSQ</name>
<sequence>MYLKTIAARLSLWLRSGCNSARYLTLSDIMRMPDGPQSFLVAAEYAILNNFVACAVTKLRPLDVVVEISLFFVNNAVWPVYLEISKMHSVTSSFFDPIRQFYCALESRIPDFVFFSFLFVPVTVQISALLRYNVRRTIDIFLWKTCVKSKRLIFIVWTRCSRRDFVVFR</sequence>
<accession>A0ABD1ZWB3</accession>
<keyword evidence="1" id="KW-0812">Transmembrane</keyword>
<protein>
    <submittedName>
        <fullName evidence="2">Uncharacterized protein</fullName>
    </submittedName>
</protein>
<organism evidence="2 3">
    <name type="scientific">Vespula squamosa</name>
    <name type="common">Southern yellow jacket</name>
    <name type="synonym">Wasp</name>
    <dbReference type="NCBI Taxonomy" id="30214"/>
    <lineage>
        <taxon>Eukaryota</taxon>
        <taxon>Metazoa</taxon>
        <taxon>Ecdysozoa</taxon>
        <taxon>Arthropoda</taxon>
        <taxon>Hexapoda</taxon>
        <taxon>Insecta</taxon>
        <taxon>Pterygota</taxon>
        <taxon>Neoptera</taxon>
        <taxon>Endopterygota</taxon>
        <taxon>Hymenoptera</taxon>
        <taxon>Apocrita</taxon>
        <taxon>Aculeata</taxon>
        <taxon>Vespoidea</taxon>
        <taxon>Vespidae</taxon>
        <taxon>Vespinae</taxon>
        <taxon>Vespula</taxon>
    </lineage>
</organism>
<gene>
    <name evidence="2" type="ORF">V1478_018167</name>
</gene>
<dbReference type="Proteomes" id="UP001607302">
    <property type="component" value="Unassembled WGS sequence"/>
</dbReference>
<feature type="transmembrane region" description="Helical" evidence="1">
    <location>
        <begin position="112"/>
        <end position="134"/>
    </location>
</feature>
<keyword evidence="1" id="KW-1133">Transmembrane helix</keyword>
<dbReference type="EMBL" id="JAUDFV010000166">
    <property type="protein sequence ID" value="KAL2712644.1"/>
    <property type="molecule type" value="Genomic_DNA"/>
</dbReference>
<evidence type="ECO:0000313" key="3">
    <source>
        <dbReference type="Proteomes" id="UP001607302"/>
    </source>
</evidence>